<dbReference type="PANTHER" id="PTHR47197:SF3">
    <property type="entry name" value="DIHYDRO-HEME D1 DEHYDROGENASE"/>
    <property type="match status" value="1"/>
</dbReference>
<feature type="signal peptide" evidence="3">
    <location>
        <begin position="1"/>
        <end position="18"/>
    </location>
</feature>
<dbReference type="InterPro" id="IPR051200">
    <property type="entry name" value="Host-pathogen_enzymatic-act"/>
</dbReference>
<comment type="caution">
    <text evidence="5">The sequence shown here is derived from an EMBL/GenBank/DDBJ whole genome shotgun (WGS) entry which is preliminary data.</text>
</comment>
<dbReference type="Pfam" id="PF21783">
    <property type="entry name" value="YNCE"/>
    <property type="match status" value="1"/>
</dbReference>
<keyword evidence="2" id="KW-0378">Hydrolase</keyword>
<dbReference type="SUPFAM" id="SSF51004">
    <property type="entry name" value="C-terminal (heme d1) domain of cytochrome cd1-nitrite reductase"/>
    <property type="match status" value="1"/>
</dbReference>
<evidence type="ECO:0000313" key="5">
    <source>
        <dbReference type="EMBL" id="RDB07781.1"/>
    </source>
</evidence>
<dbReference type="Gene3D" id="2.130.10.10">
    <property type="entry name" value="YVTN repeat-like/Quinoprotein amine dehydrogenase"/>
    <property type="match status" value="2"/>
</dbReference>
<keyword evidence="6" id="KW-1185">Reference proteome</keyword>
<evidence type="ECO:0000256" key="2">
    <source>
        <dbReference type="ARBA" id="ARBA00022801"/>
    </source>
</evidence>
<dbReference type="InterPro" id="IPR011048">
    <property type="entry name" value="Haem_d1_sf"/>
</dbReference>
<accession>A0A369IDC1</accession>
<dbReference type="InterPro" id="IPR011964">
    <property type="entry name" value="YVTN_b-propeller_repeat"/>
</dbReference>
<dbReference type="Gene3D" id="3.40.720.10">
    <property type="entry name" value="Alkaline Phosphatase, subunit A"/>
    <property type="match status" value="1"/>
</dbReference>
<gene>
    <name evidence="5" type="ORF">DVG78_01630</name>
</gene>
<dbReference type="InterPro" id="IPR007312">
    <property type="entry name" value="Phosphoesterase"/>
</dbReference>
<dbReference type="PANTHER" id="PTHR47197">
    <property type="entry name" value="PROTEIN NIRF"/>
    <property type="match status" value="1"/>
</dbReference>
<feature type="domain" description="YNCE-like beta-propeller" evidence="4">
    <location>
        <begin position="41"/>
        <end position="308"/>
    </location>
</feature>
<name>A0A369IDC1_9BACT</name>
<dbReference type="Pfam" id="PF04185">
    <property type="entry name" value="Phosphoesterase"/>
    <property type="match status" value="1"/>
</dbReference>
<dbReference type="OrthoDB" id="145213at2"/>
<protein>
    <recommendedName>
        <fullName evidence="4">YNCE-like beta-propeller domain-containing protein</fullName>
    </recommendedName>
</protein>
<sequence>MKLFLNLFLLLFSLTTFAQSDRELESRRVMLPNGWSLTPAGRSLEVGDLPLNIAVSSSQKLIAVTNNGQGKQTIQLIDTKTEKILDNVEIPKSFYGLKFSRDEKSLYASGGNDNWIMKYAIIDNKLVVKDSLILGKKWPNKISPVGIEIDDERQLLYVVTKENNSLYILDLNTKAIVYEQNMGHEGYTCVLSPDRNTLYISLWGGRKIAFFDTPTRKITSTIAVSYNPNELILNKKGTLMYVANAGDNSVSVIDTKQQKVIEVLDAALYPNSPVGSVTNGVALSKDEKTLFIANADNNCLAVFDVSTKGRSVSKGFIPVGWYPTNVRVIGNKIFVANGKGFTSFANPKGPQPVSKAVRSESHLGEDTRGQYIGNLMKGTLSIIDSPNEATLALYSQKVYDNTPYKKEKELATDGEVGNPIPMKVVEPSQGGESPIKHVFYILKENRTYDQVFGDIKEGNGDTTLCLFGEKYTPNQHKLAREYVLLDNFYVDAEVSADGHNWSLGAHANDYLEKTWPTGYGRRGGVTEGMGRREIANDKDGFIWDFCKRKGVSYRTYGVFADDKKGNIPVLDKDHVCSYFTGYYNQKVKDTTRVGQWKRDFDSLVVAKAVPAFNSIRLGSDHTQGMAVGRPTPYACVADNDLAVGMFVEHLSKSPIWSQSAVFILEDDAQNGPDHVDAHRSIALVVSPYTKRKFVDHTMYSTSGMLRTIELILGLPPMSQYDAAATPMFRSFTSVPDFTPYQALPSGVNLDETNKVASRWSTISEGFDFTEVDKNDDNLFNEVLWKGLKGDSFTLPAPRRSAFVKVIKKDDDD</sequence>
<evidence type="ECO:0000313" key="6">
    <source>
        <dbReference type="Proteomes" id="UP000253141"/>
    </source>
</evidence>
<dbReference type="AlphaFoldDB" id="A0A369IDC1"/>
<reference evidence="5 6" key="1">
    <citation type="submission" date="2018-07" db="EMBL/GenBank/DDBJ databases">
        <title>Genome analysis of Runella aurantiaca.</title>
        <authorList>
            <person name="Yang X."/>
        </authorList>
    </citation>
    <scope>NUCLEOTIDE SEQUENCE [LARGE SCALE GENOMIC DNA]</scope>
    <source>
        <strain evidence="5 6">YX9</strain>
    </source>
</reference>
<dbReference type="InterPro" id="IPR048433">
    <property type="entry name" value="YNCE-like_beta-prop"/>
</dbReference>
<dbReference type="SUPFAM" id="SSF53649">
    <property type="entry name" value="Alkaline phosphatase-like"/>
    <property type="match status" value="1"/>
</dbReference>
<feature type="chain" id="PRO_5016967482" description="YNCE-like beta-propeller domain-containing protein" evidence="3">
    <location>
        <begin position="19"/>
        <end position="812"/>
    </location>
</feature>
<proteinExistence type="predicted"/>
<dbReference type="EMBL" id="QPIW01000001">
    <property type="protein sequence ID" value="RDB07781.1"/>
    <property type="molecule type" value="Genomic_DNA"/>
</dbReference>
<dbReference type="RefSeq" id="WP_114459317.1">
    <property type="nucleotide sequence ID" value="NZ_QPIW01000001.1"/>
</dbReference>
<dbReference type="GO" id="GO:0016788">
    <property type="term" value="F:hydrolase activity, acting on ester bonds"/>
    <property type="evidence" value="ECO:0007669"/>
    <property type="project" value="InterPro"/>
</dbReference>
<evidence type="ECO:0000256" key="3">
    <source>
        <dbReference type="SAM" id="SignalP"/>
    </source>
</evidence>
<dbReference type="InterPro" id="IPR017850">
    <property type="entry name" value="Alkaline_phosphatase_core_sf"/>
</dbReference>
<organism evidence="5 6">
    <name type="scientific">Runella aurantiaca</name>
    <dbReference type="NCBI Taxonomy" id="2282308"/>
    <lineage>
        <taxon>Bacteria</taxon>
        <taxon>Pseudomonadati</taxon>
        <taxon>Bacteroidota</taxon>
        <taxon>Cytophagia</taxon>
        <taxon>Cytophagales</taxon>
        <taxon>Spirosomataceae</taxon>
        <taxon>Runella</taxon>
    </lineage>
</organism>
<keyword evidence="1 3" id="KW-0732">Signal</keyword>
<dbReference type="Proteomes" id="UP000253141">
    <property type="component" value="Unassembled WGS sequence"/>
</dbReference>
<evidence type="ECO:0000259" key="4">
    <source>
        <dbReference type="Pfam" id="PF21783"/>
    </source>
</evidence>
<evidence type="ECO:0000256" key="1">
    <source>
        <dbReference type="ARBA" id="ARBA00022729"/>
    </source>
</evidence>
<dbReference type="InterPro" id="IPR015943">
    <property type="entry name" value="WD40/YVTN_repeat-like_dom_sf"/>
</dbReference>
<dbReference type="NCBIfam" id="TIGR02276">
    <property type="entry name" value="beta_rpt_yvtn"/>
    <property type="match status" value="1"/>
</dbReference>